<evidence type="ECO:0000313" key="8">
    <source>
        <dbReference type="EMBL" id="PWE18805.1"/>
    </source>
</evidence>
<name>A0A2U2BXR5_9PROT</name>
<gene>
    <name evidence="8" type="ORF">DDZ18_04225</name>
</gene>
<dbReference type="PANTHER" id="PTHR12677:SF59">
    <property type="entry name" value="GOLGI APPARATUS MEMBRANE PROTEIN TVP38-RELATED"/>
    <property type="match status" value="1"/>
</dbReference>
<feature type="domain" description="VTT" evidence="7">
    <location>
        <begin position="85"/>
        <end position="198"/>
    </location>
</feature>
<evidence type="ECO:0000256" key="1">
    <source>
        <dbReference type="ARBA" id="ARBA00004651"/>
    </source>
</evidence>
<dbReference type="AlphaFoldDB" id="A0A2U2BXR5"/>
<sequence>MSADEPETAAPAKKPLWRRFAPLAVLLAGLALVYLMGWHERLNLQTLRENQVALEAWVAANLLLAVLAYMVFYALAVSISVPGALWFTIGAGFLFGVWIGTGVAVIGATIGATIIFLAARYAFADWVRQRFGRQVRRLQDGFSENAFTYVMILRLIPVMPFFGINIATALLNVPLRAYFLGTLFGVIPGAYIYATVGAKLGELAAAGEVPGLAQLIDAEIVVALVAFAGLAVLPWFYKRITGHRPAEPDADEEEAETN</sequence>
<dbReference type="Proteomes" id="UP000245168">
    <property type="component" value="Unassembled WGS sequence"/>
</dbReference>
<evidence type="ECO:0000256" key="5">
    <source>
        <dbReference type="ARBA" id="ARBA00023136"/>
    </source>
</evidence>
<organism evidence="8 9">
    <name type="scientific">Marinicauda salina</name>
    <dbReference type="NCBI Taxonomy" id="2135793"/>
    <lineage>
        <taxon>Bacteria</taxon>
        <taxon>Pseudomonadati</taxon>
        <taxon>Pseudomonadota</taxon>
        <taxon>Alphaproteobacteria</taxon>
        <taxon>Maricaulales</taxon>
        <taxon>Maricaulaceae</taxon>
        <taxon>Marinicauda</taxon>
    </lineage>
</organism>
<evidence type="ECO:0000256" key="6">
    <source>
        <dbReference type="RuleBase" id="RU366058"/>
    </source>
</evidence>
<comment type="caution">
    <text evidence="6">Lacks conserved residue(s) required for the propagation of feature annotation.</text>
</comment>
<keyword evidence="4 6" id="KW-1133">Transmembrane helix</keyword>
<dbReference type="Pfam" id="PF09335">
    <property type="entry name" value="VTT_dom"/>
    <property type="match status" value="1"/>
</dbReference>
<evidence type="ECO:0000313" key="9">
    <source>
        <dbReference type="Proteomes" id="UP000245168"/>
    </source>
</evidence>
<evidence type="ECO:0000256" key="2">
    <source>
        <dbReference type="ARBA" id="ARBA00022475"/>
    </source>
</evidence>
<reference evidence="9" key="1">
    <citation type="submission" date="2018-05" db="EMBL/GenBank/DDBJ databases">
        <authorList>
            <person name="Liu B.-T."/>
        </authorList>
    </citation>
    <scope>NUCLEOTIDE SEQUENCE [LARGE SCALE GENOMIC DNA]</scope>
    <source>
        <strain evidence="9">WD6-1</strain>
    </source>
</reference>
<feature type="transmembrane region" description="Helical" evidence="6">
    <location>
        <begin position="57"/>
        <end position="76"/>
    </location>
</feature>
<proteinExistence type="inferred from homology"/>
<comment type="similarity">
    <text evidence="6">Belongs to the TVP38/TMEM64 family.</text>
</comment>
<feature type="transmembrane region" description="Helical" evidence="6">
    <location>
        <begin position="83"/>
        <end position="100"/>
    </location>
</feature>
<keyword evidence="2 6" id="KW-1003">Cell membrane</keyword>
<comment type="subcellular location">
    <subcellularLocation>
        <location evidence="1 6">Cell membrane</location>
        <topology evidence="1 6">Multi-pass membrane protein</topology>
    </subcellularLocation>
</comment>
<feature type="transmembrane region" description="Helical" evidence="6">
    <location>
        <begin position="147"/>
        <end position="171"/>
    </location>
</feature>
<keyword evidence="3 6" id="KW-0812">Transmembrane</keyword>
<evidence type="ECO:0000256" key="4">
    <source>
        <dbReference type="ARBA" id="ARBA00022989"/>
    </source>
</evidence>
<feature type="transmembrane region" description="Helical" evidence="6">
    <location>
        <begin position="20"/>
        <end position="37"/>
    </location>
</feature>
<dbReference type="InterPro" id="IPR015414">
    <property type="entry name" value="TMEM64"/>
</dbReference>
<dbReference type="GO" id="GO:0005886">
    <property type="term" value="C:plasma membrane"/>
    <property type="evidence" value="ECO:0007669"/>
    <property type="project" value="UniProtKB-SubCell"/>
</dbReference>
<comment type="caution">
    <text evidence="8">The sequence shown here is derived from an EMBL/GenBank/DDBJ whole genome shotgun (WGS) entry which is preliminary data.</text>
</comment>
<dbReference type="PANTHER" id="PTHR12677">
    <property type="entry name" value="GOLGI APPARATUS MEMBRANE PROTEIN TVP38-RELATED"/>
    <property type="match status" value="1"/>
</dbReference>
<protein>
    <recommendedName>
        <fullName evidence="6">TVP38/TMEM64 family membrane protein</fullName>
    </recommendedName>
</protein>
<feature type="transmembrane region" description="Helical" evidence="6">
    <location>
        <begin position="215"/>
        <end position="237"/>
    </location>
</feature>
<accession>A0A2U2BXR5</accession>
<dbReference type="EMBL" id="QEXV01000001">
    <property type="protein sequence ID" value="PWE18805.1"/>
    <property type="molecule type" value="Genomic_DNA"/>
</dbReference>
<feature type="transmembrane region" description="Helical" evidence="6">
    <location>
        <begin position="106"/>
        <end position="127"/>
    </location>
</feature>
<keyword evidence="5 6" id="KW-0472">Membrane</keyword>
<dbReference type="InterPro" id="IPR032816">
    <property type="entry name" value="VTT_dom"/>
</dbReference>
<dbReference type="OrthoDB" id="9779114at2"/>
<keyword evidence="9" id="KW-1185">Reference proteome</keyword>
<feature type="transmembrane region" description="Helical" evidence="6">
    <location>
        <begin position="177"/>
        <end position="194"/>
    </location>
</feature>
<dbReference type="RefSeq" id="WP_109252079.1">
    <property type="nucleotide sequence ID" value="NZ_QEXV01000001.1"/>
</dbReference>
<evidence type="ECO:0000259" key="7">
    <source>
        <dbReference type="Pfam" id="PF09335"/>
    </source>
</evidence>
<evidence type="ECO:0000256" key="3">
    <source>
        <dbReference type="ARBA" id="ARBA00022692"/>
    </source>
</evidence>